<reference evidence="2 3" key="1">
    <citation type="submission" date="2019-12" db="EMBL/GenBank/DDBJ databases">
        <authorList>
            <person name="Floudas D."/>
            <person name="Bentzer J."/>
            <person name="Ahren D."/>
            <person name="Johansson T."/>
            <person name="Persson P."/>
            <person name="Tunlid A."/>
        </authorList>
    </citation>
    <scope>NUCLEOTIDE SEQUENCE [LARGE SCALE GENOMIC DNA]</scope>
    <source>
        <strain evidence="2 3">CBS 102.39</strain>
    </source>
</reference>
<organism evidence="2 3">
    <name type="scientific">Agrocybe pediades</name>
    <dbReference type="NCBI Taxonomy" id="84607"/>
    <lineage>
        <taxon>Eukaryota</taxon>
        <taxon>Fungi</taxon>
        <taxon>Dikarya</taxon>
        <taxon>Basidiomycota</taxon>
        <taxon>Agaricomycotina</taxon>
        <taxon>Agaricomycetes</taxon>
        <taxon>Agaricomycetidae</taxon>
        <taxon>Agaricales</taxon>
        <taxon>Agaricineae</taxon>
        <taxon>Strophariaceae</taxon>
        <taxon>Agrocybe</taxon>
    </lineage>
</organism>
<gene>
    <name evidence="2" type="ORF">D9613_003673</name>
</gene>
<keyword evidence="3" id="KW-1185">Reference proteome</keyword>
<dbReference type="EMBL" id="JAACJL010000057">
    <property type="protein sequence ID" value="KAF4612022.1"/>
    <property type="molecule type" value="Genomic_DNA"/>
</dbReference>
<comment type="caution">
    <text evidence="2">The sequence shown here is derived from an EMBL/GenBank/DDBJ whole genome shotgun (WGS) entry which is preliminary data.</text>
</comment>
<protein>
    <recommendedName>
        <fullName evidence="4">F-box domain-containing protein</fullName>
    </recommendedName>
</protein>
<feature type="signal peptide" evidence="1">
    <location>
        <begin position="1"/>
        <end position="15"/>
    </location>
</feature>
<evidence type="ECO:0000256" key="1">
    <source>
        <dbReference type="SAM" id="SignalP"/>
    </source>
</evidence>
<sequence length="376" mass="42427">MLLPIELLHLILAHADLASLKACSLASYAFFLATRRYIFDKATIELCPPQDTNLGCAGEDRPDRLLSFLARSSDNYVAPHITTLYVTGPQLAPPNSDWSPVNEDLRLLLPRLTKLKVFVICSTYFVDWTCLDDALRGTLFRFFQLPTIQHVELQYMRLSKRELALLSHIGSVSLVGVCSAAHEPGSFPSLPSTNPIQLRHLSVTFINAQGARYMMKLAKAASKTLTSLRWLTSPYSAIPDNLHLEILTSAELPCLTHLTIRLPLNPSSLSNFANLFRDQWPGQRLETIEVICDTDALPLEDEISTWDWQEVNNTLVRLAKISLKRFKATQEKHTKSPRRLYCNNFSEPDAFVKQKLLSIFQHYLREASESGVEICG</sequence>
<keyword evidence="1" id="KW-0732">Signal</keyword>
<feature type="chain" id="PRO_5034865670" description="F-box domain-containing protein" evidence="1">
    <location>
        <begin position="16"/>
        <end position="376"/>
    </location>
</feature>
<evidence type="ECO:0008006" key="4">
    <source>
        <dbReference type="Google" id="ProtNLM"/>
    </source>
</evidence>
<evidence type="ECO:0000313" key="3">
    <source>
        <dbReference type="Proteomes" id="UP000521872"/>
    </source>
</evidence>
<dbReference type="Proteomes" id="UP000521872">
    <property type="component" value="Unassembled WGS sequence"/>
</dbReference>
<evidence type="ECO:0000313" key="2">
    <source>
        <dbReference type="EMBL" id="KAF4612022.1"/>
    </source>
</evidence>
<accession>A0A8H4QKG1</accession>
<name>A0A8H4QKG1_9AGAR</name>
<proteinExistence type="predicted"/>
<dbReference type="AlphaFoldDB" id="A0A8H4QKG1"/>